<dbReference type="GeneID" id="4619457"/>
<organism evidence="11 12">
    <name type="scientific">Eremothecium gossypii (strain ATCC 10895 / CBS 109.51 / FGSC 9923 / NRRL Y-1056)</name>
    <name type="common">Yeast</name>
    <name type="synonym">Ashbya gossypii</name>
    <dbReference type="NCBI Taxonomy" id="284811"/>
    <lineage>
        <taxon>Eukaryota</taxon>
        <taxon>Fungi</taxon>
        <taxon>Dikarya</taxon>
        <taxon>Ascomycota</taxon>
        <taxon>Saccharomycotina</taxon>
        <taxon>Saccharomycetes</taxon>
        <taxon>Saccharomycetales</taxon>
        <taxon>Saccharomycetaceae</taxon>
        <taxon>Eremothecium</taxon>
    </lineage>
</organism>
<keyword evidence="5 9" id="KW-0653">Protein transport</keyword>
<reference evidence="11 12" key="1">
    <citation type="journal article" date="2004" name="Science">
        <title>The Ashbya gossypii genome as a tool for mapping the ancient Saccharomyces cerevisiae genome.</title>
        <authorList>
            <person name="Dietrich F.S."/>
            <person name="Voegeli S."/>
            <person name="Brachat S."/>
            <person name="Lerch A."/>
            <person name="Gates K."/>
            <person name="Steiner S."/>
            <person name="Mohr C."/>
            <person name="Pohlmann R."/>
            <person name="Luedi P."/>
            <person name="Choi S."/>
            <person name="Wing R.A."/>
            <person name="Flavier A."/>
            <person name="Gaffney T.D."/>
            <person name="Philippsen P."/>
        </authorList>
    </citation>
    <scope>NUCLEOTIDE SEQUENCE [LARGE SCALE GENOMIC DNA]</scope>
    <source>
        <strain evidence="12">ATCC 10895 / CBS 109.51 / FGSC 9923 / NRRL Y-1056</strain>
    </source>
</reference>
<dbReference type="GO" id="GO:0048219">
    <property type="term" value="P:inter-Golgi cisterna vesicle-mediated transport"/>
    <property type="evidence" value="ECO:0000318"/>
    <property type="project" value="GO_Central"/>
</dbReference>
<dbReference type="InParanoid" id="Q75CI6"/>
<protein>
    <recommendedName>
        <fullName evidence="9">Golgi SNAP receptor complex member 1</fullName>
    </recommendedName>
</protein>
<dbReference type="FunCoup" id="Q75CI6">
    <property type="interactions" value="910"/>
</dbReference>
<evidence type="ECO:0000256" key="10">
    <source>
        <dbReference type="SAM" id="Phobius"/>
    </source>
</evidence>
<evidence type="ECO:0000256" key="1">
    <source>
        <dbReference type="ARBA" id="ARBA00004409"/>
    </source>
</evidence>
<evidence type="ECO:0000313" key="11">
    <source>
        <dbReference type="EMBL" id="AAS51161.2"/>
    </source>
</evidence>
<comment type="similarity">
    <text evidence="2 9">Belongs to the GOSR1 family.</text>
</comment>
<dbReference type="RefSeq" id="NP_983337.2">
    <property type="nucleotide sequence ID" value="NM_208690.2"/>
</dbReference>
<accession>Q75CI6</accession>
<keyword evidence="4 10" id="KW-0812">Transmembrane</keyword>
<dbReference type="Proteomes" id="UP000000591">
    <property type="component" value="Chromosome III"/>
</dbReference>
<dbReference type="PIRSF" id="PIRSF027109">
    <property type="entry name" value="Golgi_SNARE"/>
    <property type="match status" value="1"/>
</dbReference>
<keyword evidence="9" id="KW-0931">ER-Golgi transport</keyword>
<name>Q75CI6_EREGS</name>
<dbReference type="GO" id="GO:0006906">
    <property type="term" value="P:vesicle fusion"/>
    <property type="evidence" value="ECO:0000318"/>
    <property type="project" value="GO_Central"/>
</dbReference>
<keyword evidence="12" id="KW-1185">Reference proteome</keyword>
<dbReference type="OMA" id="QAYAVND"/>
<dbReference type="EMBL" id="AE016816">
    <property type="protein sequence ID" value="AAS51161.2"/>
    <property type="molecule type" value="Genomic_DNA"/>
</dbReference>
<evidence type="ECO:0000256" key="6">
    <source>
        <dbReference type="ARBA" id="ARBA00022989"/>
    </source>
</evidence>
<sequence length="219" mass="25424">MASFVTVRGKAISLESQCDSLLSRYSSYAQSTSSEADSKERGLAEKLESVLKERQGVIEELQRICDDTTSIGSSKLSQLQRHREVLQQHWQTFQSIRSSIQQERSRLNLLFSVKRTLEQSELEEQPQEEQYAAAETRRIEESHNVLDRLISQAFETRDRFAEQRFSLQRANDRVYQTLQRIPGINHVLSQITIRRRKNAMILALTMTICIVLLYWNMVG</sequence>
<dbReference type="GO" id="GO:0005801">
    <property type="term" value="C:cis-Golgi network"/>
    <property type="evidence" value="ECO:0007669"/>
    <property type="project" value="InterPro"/>
</dbReference>
<evidence type="ECO:0000313" key="12">
    <source>
        <dbReference type="Proteomes" id="UP000000591"/>
    </source>
</evidence>
<dbReference type="GO" id="GO:0005484">
    <property type="term" value="F:SNAP receptor activity"/>
    <property type="evidence" value="ECO:0000318"/>
    <property type="project" value="GO_Central"/>
</dbReference>
<dbReference type="GO" id="GO:0000139">
    <property type="term" value="C:Golgi membrane"/>
    <property type="evidence" value="ECO:0000318"/>
    <property type="project" value="GO_Central"/>
</dbReference>
<dbReference type="OrthoDB" id="422156at2759"/>
<proteinExistence type="inferred from homology"/>
<dbReference type="STRING" id="284811.Q75CI6"/>
<dbReference type="KEGG" id="ago:AGOS_ACL067C"/>
<dbReference type="GO" id="GO:0031201">
    <property type="term" value="C:SNARE complex"/>
    <property type="evidence" value="ECO:0000318"/>
    <property type="project" value="GO_Central"/>
</dbReference>
<gene>
    <name evidence="11" type="ORF">AGOS_ACL067C</name>
</gene>
<keyword evidence="6 10" id="KW-1133">Transmembrane helix</keyword>
<dbReference type="AlphaFoldDB" id="Q75CI6"/>
<keyword evidence="3 9" id="KW-0813">Transport</keyword>
<comment type="subunit">
    <text evidence="9">Component of several multiprotein Golgi SNARE complexes.</text>
</comment>
<dbReference type="PANTHER" id="PTHR21094:SF2">
    <property type="entry name" value="GOLGI SNAP RECEPTOR COMPLEX MEMBER 1"/>
    <property type="match status" value="1"/>
</dbReference>
<dbReference type="GO" id="GO:0005797">
    <property type="term" value="C:Golgi medial cisterna"/>
    <property type="evidence" value="ECO:0000318"/>
    <property type="project" value="GO_Central"/>
</dbReference>
<reference evidence="12" key="2">
    <citation type="journal article" date="2013" name="G3 (Bethesda)">
        <title>Genomes of Ashbya fungi isolated from insects reveal four mating-type loci, numerous translocations, lack of transposons, and distinct gene duplications.</title>
        <authorList>
            <person name="Dietrich F.S."/>
            <person name="Voegeli S."/>
            <person name="Kuo S."/>
            <person name="Philippsen P."/>
        </authorList>
    </citation>
    <scope>GENOME REANNOTATION</scope>
    <source>
        <strain evidence="12">ATCC 10895 / CBS 109.51 / FGSC 9923 / NRRL Y-1056</strain>
    </source>
</reference>
<dbReference type="eggNOG" id="KOG3208">
    <property type="taxonomic scope" value="Eukaryota"/>
</dbReference>
<evidence type="ECO:0000256" key="8">
    <source>
        <dbReference type="ARBA" id="ARBA00023136"/>
    </source>
</evidence>
<dbReference type="GO" id="GO:0006886">
    <property type="term" value="P:intracellular protein transport"/>
    <property type="evidence" value="ECO:0007669"/>
    <property type="project" value="EnsemblFungi"/>
</dbReference>
<keyword evidence="8 9" id="KW-0472">Membrane</keyword>
<comment type="subcellular location">
    <subcellularLocation>
        <location evidence="1">Golgi apparatus membrane</location>
        <topology evidence="1">Single-pass type IV membrane protein</topology>
    </subcellularLocation>
</comment>
<evidence type="ECO:0000256" key="3">
    <source>
        <dbReference type="ARBA" id="ARBA00022448"/>
    </source>
</evidence>
<feature type="transmembrane region" description="Helical" evidence="10">
    <location>
        <begin position="199"/>
        <end position="217"/>
    </location>
</feature>
<evidence type="ECO:0000256" key="2">
    <source>
        <dbReference type="ARBA" id="ARBA00008473"/>
    </source>
</evidence>
<evidence type="ECO:0000256" key="7">
    <source>
        <dbReference type="ARBA" id="ARBA00023034"/>
    </source>
</evidence>
<dbReference type="InterPro" id="IPR023601">
    <property type="entry name" value="Golgi_SNAP_su1"/>
</dbReference>
<evidence type="ECO:0000256" key="5">
    <source>
        <dbReference type="ARBA" id="ARBA00022927"/>
    </source>
</evidence>
<dbReference type="GO" id="GO:0006888">
    <property type="term" value="P:endoplasmic reticulum to Golgi vesicle-mediated transport"/>
    <property type="evidence" value="ECO:0000318"/>
    <property type="project" value="GO_Central"/>
</dbReference>
<comment type="function">
    <text evidence="9">Involved in transport from the ER to the Golgi apparatus as well as in intra-Golgi transport. It belongs to a super-family of proteins called t-SNAREs or soluble NSF (N-ethylmaleimide-sensitive factor) attachment protein receptor.</text>
</comment>
<evidence type="ECO:0000256" key="9">
    <source>
        <dbReference type="PIRNR" id="PIRNR027109"/>
    </source>
</evidence>
<dbReference type="Pfam" id="PF12352">
    <property type="entry name" value="V-SNARE_C"/>
    <property type="match status" value="1"/>
</dbReference>
<dbReference type="PANTHER" id="PTHR21094">
    <property type="entry name" value="GOS-28 SNARE- RELATED"/>
    <property type="match status" value="1"/>
</dbReference>
<dbReference type="HOGENOM" id="CLU_078034_1_1_1"/>
<evidence type="ECO:0000256" key="4">
    <source>
        <dbReference type="ARBA" id="ARBA00022692"/>
    </source>
</evidence>
<keyword evidence="7 9" id="KW-0333">Golgi apparatus</keyword>